<dbReference type="PaxDb" id="55529-EKX40721"/>
<sequence>MKRQEELLVTDIDSLSRSLEFDTRTTVMIRNIPNKYTQQALLQLIDVNHAGTYDFFYLPIDFRNKCNLGYAFLNFKSPISILSLVKEFAGKRWERFRSEKVCEITYARIQGKQALIEHFRSSRLMHKHEKYRPIVVTDDGN</sequence>
<reference evidence="6" key="2">
    <citation type="submission" date="2012-11" db="EMBL/GenBank/DDBJ databases">
        <authorList>
            <person name="Kuo A."/>
            <person name="Curtis B.A."/>
            <person name="Tanifuji G."/>
            <person name="Burki F."/>
            <person name="Gruber A."/>
            <person name="Irimia M."/>
            <person name="Maruyama S."/>
            <person name="Arias M.C."/>
            <person name="Ball S.G."/>
            <person name="Gile G.H."/>
            <person name="Hirakawa Y."/>
            <person name="Hopkins J.F."/>
            <person name="Rensing S.A."/>
            <person name="Schmutz J."/>
            <person name="Symeonidi A."/>
            <person name="Elias M."/>
            <person name="Eveleigh R.J."/>
            <person name="Herman E.K."/>
            <person name="Klute M.J."/>
            <person name="Nakayama T."/>
            <person name="Obornik M."/>
            <person name="Reyes-Prieto A."/>
            <person name="Armbrust E.V."/>
            <person name="Aves S.J."/>
            <person name="Beiko R.G."/>
            <person name="Coutinho P."/>
            <person name="Dacks J.B."/>
            <person name="Durnford D.G."/>
            <person name="Fast N.M."/>
            <person name="Green B.R."/>
            <person name="Grisdale C."/>
            <person name="Hempe F."/>
            <person name="Henrissat B."/>
            <person name="Hoppner M.P."/>
            <person name="Ishida K.-I."/>
            <person name="Kim E."/>
            <person name="Koreny L."/>
            <person name="Kroth P.G."/>
            <person name="Liu Y."/>
            <person name="Malik S.-B."/>
            <person name="Maier U.G."/>
            <person name="McRose D."/>
            <person name="Mock T."/>
            <person name="Neilson J.A."/>
            <person name="Onodera N.T."/>
            <person name="Poole A.M."/>
            <person name="Pritham E.J."/>
            <person name="Richards T.A."/>
            <person name="Rocap G."/>
            <person name="Roy S.W."/>
            <person name="Sarai C."/>
            <person name="Schaack S."/>
            <person name="Shirato S."/>
            <person name="Slamovits C.H."/>
            <person name="Spencer D.F."/>
            <person name="Suzuki S."/>
            <person name="Worden A.Z."/>
            <person name="Zauner S."/>
            <person name="Barry K."/>
            <person name="Bell C."/>
            <person name="Bharti A.K."/>
            <person name="Crow J.A."/>
            <person name="Grimwood J."/>
            <person name="Kramer R."/>
            <person name="Lindquist E."/>
            <person name="Lucas S."/>
            <person name="Salamov A."/>
            <person name="McFadden G.I."/>
            <person name="Lane C.E."/>
            <person name="Keeling P.J."/>
            <person name="Gray M.W."/>
            <person name="Grigoriev I.V."/>
            <person name="Archibald J.M."/>
        </authorList>
    </citation>
    <scope>NUCLEOTIDE SEQUENCE</scope>
    <source>
        <strain evidence="6">CCMP2712</strain>
    </source>
</reference>
<dbReference type="InterPro" id="IPR012677">
    <property type="entry name" value="Nucleotide-bd_a/b_plait_sf"/>
</dbReference>
<gene>
    <name evidence="4" type="ORF">GUITHDRAFT_75349</name>
</gene>
<protein>
    <recommendedName>
        <fullName evidence="3">RRM domain-containing protein</fullName>
    </recommendedName>
</protein>
<reference evidence="4 6" key="1">
    <citation type="journal article" date="2012" name="Nature">
        <title>Algal genomes reveal evolutionary mosaicism and the fate of nucleomorphs.</title>
        <authorList>
            <consortium name="DOE Joint Genome Institute"/>
            <person name="Curtis B.A."/>
            <person name="Tanifuji G."/>
            <person name="Burki F."/>
            <person name="Gruber A."/>
            <person name="Irimia M."/>
            <person name="Maruyama S."/>
            <person name="Arias M.C."/>
            <person name="Ball S.G."/>
            <person name="Gile G.H."/>
            <person name="Hirakawa Y."/>
            <person name="Hopkins J.F."/>
            <person name="Kuo A."/>
            <person name="Rensing S.A."/>
            <person name="Schmutz J."/>
            <person name="Symeonidi A."/>
            <person name="Elias M."/>
            <person name="Eveleigh R.J."/>
            <person name="Herman E.K."/>
            <person name="Klute M.J."/>
            <person name="Nakayama T."/>
            <person name="Obornik M."/>
            <person name="Reyes-Prieto A."/>
            <person name="Armbrust E.V."/>
            <person name="Aves S.J."/>
            <person name="Beiko R.G."/>
            <person name="Coutinho P."/>
            <person name="Dacks J.B."/>
            <person name="Durnford D.G."/>
            <person name="Fast N.M."/>
            <person name="Green B.R."/>
            <person name="Grisdale C.J."/>
            <person name="Hempel F."/>
            <person name="Henrissat B."/>
            <person name="Hoppner M.P."/>
            <person name="Ishida K."/>
            <person name="Kim E."/>
            <person name="Koreny L."/>
            <person name="Kroth P.G."/>
            <person name="Liu Y."/>
            <person name="Malik S.B."/>
            <person name="Maier U.G."/>
            <person name="McRose D."/>
            <person name="Mock T."/>
            <person name="Neilson J.A."/>
            <person name="Onodera N.T."/>
            <person name="Poole A.M."/>
            <person name="Pritham E.J."/>
            <person name="Richards T.A."/>
            <person name="Rocap G."/>
            <person name="Roy S.W."/>
            <person name="Sarai C."/>
            <person name="Schaack S."/>
            <person name="Shirato S."/>
            <person name="Slamovits C.H."/>
            <person name="Spencer D.F."/>
            <person name="Suzuki S."/>
            <person name="Worden A.Z."/>
            <person name="Zauner S."/>
            <person name="Barry K."/>
            <person name="Bell C."/>
            <person name="Bharti A.K."/>
            <person name="Crow J.A."/>
            <person name="Grimwood J."/>
            <person name="Kramer R."/>
            <person name="Lindquist E."/>
            <person name="Lucas S."/>
            <person name="Salamov A."/>
            <person name="McFadden G.I."/>
            <person name="Lane C.E."/>
            <person name="Keeling P.J."/>
            <person name="Gray M.W."/>
            <person name="Grigoriev I.V."/>
            <person name="Archibald J.M."/>
        </authorList>
    </citation>
    <scope>NUCLEOTIDE SEQUENCE</scope>
    <source>
        <strain evidence="4 6">CCMP2712</strain>
    </source>
</reference>
<dbReference type="InterPro" id="IPR034454">
    <property type="entry name" value="MEI2-like_RRM3"/>
</dbReference>
<feature type="domain" description="RRM" evidence="3">
    <location>
        <begin position="25"/>
        <end position="109"/>
    </location>
</feature>
<dbReference type="Gene3D" id="3.30.70.330">
    <property type="match status" value="1"/>
</dbReference>
<dbReference type="OMA" id="QANINHY"/>
<keyword evidence="6" id="KW-1185">Reference proteome</keyword>
<evidence type="ECO:0000259" key="3">
    <source>
        <dbReference type="PROSITE" id="PS50102"/>
    </source>
</evidence>
<dbReference type="PROSITE" id="PS50102">
    <property type="entry name" value="RRM"/>
    <property type="match status" value="1"/>
</dbReference>
<evidence type="ECO:0000313" key="5">
    <source>
        <dbReference type="EnsemblProtists" id="EKX40721"/>
    </source>
</evidence>
<evidence type="ECO:0000313" key="6">
    <source>
        <dbReference type="Proteomes" id="UP000011087"/>
    </source>
</evidence>
<dbReference type="EMBL" id="JH993029">
    <property type="protein sequence ID" value="EKX40721.1"/>
    <property type="molecule type" value="Genomic_DNA"/>
</dbReference>
<evidence type="ECO:0000256" key="1">
    <source>
        <dbReference type="ARBA" id="ARBA00022884"/>
    </source>
</evidence>
<organism evidence="4">
    <name type="scientific">Guillardia theta (strain CCMP2712)</name>
    <name type="common">Cryptophyte</name>
    <dbReference type="NCBI Taxonomy" id="905079"/>
    <lineage>
        <taxon>Eukaryota</taxon>
        <taxon>Cryptophyceae</taxon>
        <taxon>Pyrenomonadales</taxon>
        <taxon>Geminigeraceae</taxon>
        <taxon>Guillardia</taxon>
    </lineage>
</organism>
<dbReference type="AlphaFoldDB" id="L1IWV4"/>
<keyword evidence="1 2" id="KW-0694">RNA-binding</keyword>
<dbReference type="RefSeq" id="XP_005827701.1">
    <property type="nucleotide sequence ID" value="XM_005827644.1"/>
</dbReference>
<reference evidence="5" key="3">
    <citation type="submission" date="2016-03" db="UniProtKB">
        <authorList>
            <consortium name="EnsemblProtists"/>
        </authorList>
    </citation>
    <scope>IDENTIFICATION</scope>
</reference>
<dbReference type="InterPro" id="IPR007201">
    <property type="entry name" value="Mei2-like_Rrm_C"/>
</dbReference>
<feature type="non-terminal residue" evidence="4">
    <location>
        <position position="141"/>
    </location>
</feature>
<dbReference type="HOGENOM" id="CLU_122513_1_1_1"/>
<dbReference type="EnsemblProtists" id="EKX40721">
    <property type="protein sequence ID" value="EKX40721"/>
    <property type="gene ID" value="GUITHDRAFT_75349"/>
</dbReference>
<dbReference type="GO" id="GO:0003723">
    <property type="term" value="F:RNA binding"/>
    <property type="evidence" value="ECO:0007669"/>
    <property type="project" value="UniProtKB-UniRule"/>
</dbReference>
<dbReference type="Proteomes" id="UP000011087">
    <property type="component" value="Unassembled WGS sequence"/>
</dbReference>
<dbReference type="eggNOG" id="KOG4660">
    <property type="taxonomic scope" value="Eukaryota"/>
</dbReference>
<dbReference type="KEGG" id="gtt:GUITHDRAFT_75349"/>
<evidence type="ECO:0000313" key="4">
    <source>
        <dbReference type="EMBL" id="EKX40721.1"/>
    </source>
</evidence>
<dbReference type="SUPFAM" id="SSF54928">
    <property type="entry name" value="RNA-binding domain, RBD"/>
    <property type="match status" value="1"/>
</dbReference>
<evidence type="ECO:0000256" key="2">
    <source>
        <dbReference type="PROSITE-ProRule" id="PRU00176"/>
    </source>
</evidence>
<dbReference type="InterPro" id="IPR000504">
    <property type="entry name" value="RRM_dom"/>
</dbReference>
<dbReference type="GeneID" id="17297370"/>
<dbReference type="Pfam" id="PF04059">
    <property type="entry name" value="RRM_2"/>
    <property type="match status" value="1"/>
</dbReference>
<proteinExistence type="predicted"/>
<accession>L1IWV4</accession>
<dbReference type="CDD" id="cd12531">
    <property type="entry name" value="RRM3_MEI2_like"/>
    <property type="match status" value="1"/>
</dbReference>
<dbReference type="OrthoDB" id="417481at2759"/>
<dbReference type="PANTHER" id="PTHR23189">
    <property type="entry name" value="RNA RECOGNITION MOTIF-CONTAINING"/>
    <property type="match status" value="1"/>
</dbReference>
<name>L1IWV4_GUITC</name>
<dbReference type="InterPro" id="IPR035979">
    <property type="entry name" value="RBD_domain_sf"/>
</dbReference>